<evidence type="ECO:0000259" key="2">
    <source>
        <dbReference type="Pfam" id="PF09917"/>
    </source>
</evidence>
<gene>
    <name evidence="3" type="ORF">KJP28_04480</name>
</gene>
<dbReference type="PANTHER" id="PTHR36919:SF3">
    <property type="entry name" value="BLL5882 PROTEIN"/>
    <property type="match status" value="1"/>
</dbReference>
<name>A0ABS6SZ19_9RHOB</name>
<sequence>MKRIFLAAAMSLLGSAAFAQDPALGVWQTEVDDGSFALVQMSSCGSDICGTITRTFKADGTEYDSPNKGLQIVRGMTPTGGGNYEGEVLRPSNNKIYIGKMQISGTQLSLKGCVAGGLICANQNWKKLQ</sequence>
<reference evidence="3 4" key="1">
    <citation type="submission" date="2021-05" db="EMBL/GenBank/DDBJ databases">
        <title>Culturable bacteria isolated from Daya Bay.</title>
        <authorList>
            <person name="Zheng W."/>
            <person name="Yu S."/>
            <person name="Huang Y."/>
        </authorList>
    </citation>
    <scope>NUCLEOTIDE SEQUENCE [LARGE SCALE GENOMIC DNA]</scope>
    <source>
        <strain evidence="3 4">DP4N28-5</strain>
    </source>
</reference>
<keyword evidence="1" id="KW-0732">Signal</keyword>
<dbReference type="Proteomes" id="UP000756530">
    <property type="component" value="Unassembled WGS sequence"/>
</dbReference>
<feature type="chain" id="PRO_5045914550" evidence="1">
    <location>
        <begin position="20"/>
        <end position="129"/>
    </location>
</feature>
<comment type="caution">
    <text evidence="3">The sequence shown here is derived from an EMBL/GenBank/DDBJ whole genome shotgun (WGS) entry which is preliminary data.</text>
</comment>
<evidence type="ECO:0000256" key="1">
    <source>
        <dbReference type="SAM" id="SignalP"/>
    </source>
</evidence>
<dbReference type="Pfam" id="PF09917">
    <property type="entry name" value="DUF2147"/>
    <property type="match status" value="1"/>
</dbReference>
<organism evidence="3 4">
    <name type="scientific">Maritimibacter dapengensis</name>
    <dbReference type="NCBI Taxonomy" id="2836868"/>
    <lineage>
        <taxon>Bacteria</taxon>
        <taxon>Pseudomonadati</taxon>
        <taxon>Pseudomonadota</taxon>
        <taxon>Alphaproteobacteria</taxon>
        <taxon>Rhodobacterales</taxon>
        <taxon>Roseobacteraceae</taxon>
        <taxon>Maritimibacter</taxon>
    </lineage>
</organism>
<dbReference type="InterPro" id="IPR019223">
    <property type="entry name" value="DUF2147"/>
</dbReference>
<dbReference type="RefSeq" id="WP_218391018.1">
    <property type="nucleotide sequence ID" value="NZ_JAHUZE010000001.1"/>
</dbReference>
<dbReference type="EMBL" id="JAHUZE010000001">
    <property type="protein sequence ID" value="MBV7378170.1"/>
    <property type="molecule type" value="Genomic_DNA"/>
</dbReference>
<accession>A0ABS6SZ19</accession>
<proteinExistence type="predicted"/>
<protein>
    <submittedName>
        <fullName evidence="3">DUF2147 domain-containing protein</fullName>
    </submittedName>
</protein>
<feature type="signal peptide" evidence="1">
    <location>
        <begin position="1"/>
        <end position="19"/>
    </location>
</feature>
<evidence type="ECO:0000313" key="4">
    <source>
        <dbReference type="Proteomes" id="UP000756530"/>
    </source>
</evidence>
<feature type="domain" description="DUF2147" evidence="2">
    <location>
        <begin position="25"/>
        <end position="127"/>
    </location>
</feature>
<keyword evidence="4" id="KW-1185">Reference proteome</keyword>
<evidence type="ECO:0000313" key="3">
    <source>
        <dbReference type="EMBL" id="MBV7378170.1"/>
    </source>
</evidence>
<dbReference type="PANTHER" id="PTHR36919">
    <property type="entry name" value="BLR1215 PROTEIN"/>
    <property type="match status" value="1"/>
</dbReference>